<gene>
    <name evidence="2" type="ORF">ACFR9U_07660</name>
</gene>
<feature type="compositionally biased region" description="Low complexity" evidence="1">
    <location>
        <begin position="588"/>
        <end position="597"/>
    </location>
</feature>
<evidence type="ECO:0000313" key="2">
    <source>
        <dbReference type="EMBL" id="MFD1586855.1"/>
    </source>
</evidence>
<accession>A0ABD6CBE5</accession>
<dbReference type="AlphaFoldDB" id="A0ABD6CBE5"/>
<feature type="region of interest" description="Disordered" evidence="1">
    <location>
        <begin position="152"/>
        <end position="180"/>
    </location>
</feature>
<dbReference type="Proteomes" id="UP001597119">
    <property type="component" value="Unassembled WGS sequence"/>
</dbReference>
<proteinExistence type="predicted"/>
<sequence length="673" mass="72427">MTLASAGATAAPVEGDDCYPEGGPFEGNASDIVEVTQTCEGYVIIGGDEMQRTSSNQNYLDILYVTGNFRINTRLLGTDAPKAQVYGGGVQWSYAYDNGLDSPSNRVNFDVDGVNTLADLRDKIGVTQLPRPVQPGRYQLVAGHNETVVLRDGAPSFENPRDRQNLRLSRPGKPGDLTTYIAPADRADKDSGQGEWTERNTVAWGKLNDDSYRIGDRVIVDGFDTTGIRGALWHLNDRQASDTSLFGDGSGTSPELFERLIDESEGVSITIEQTNPKANKEPKRITYDDVTADVAADENPEKAMFFQYDNGEFDLVINTGHESLRDDFAPGDKFRVEYTYESDDGRWFHFSDSGGMPGPFEIKSDDQYPYFDKGDTNHTVSTTFKLKRPKIQYDRVTNNGALLLKNDGTTTISGTTNLAPGTPIELQLVSQTASPPETVTIEDVEINDDGTFSTTADTAVFDEGANVEAELYVWERVVHTKDSVFVGNPEDPKRFQITKHNNVTVSVGDSLGDLRATVVNSGSLADTQALELSIAGTVESEQSIHLEPGQEDTIRFDGTTVQYPAGEYTYTLSSDDDSVTGTITVENATTPTTATPPDLTPIPTTPTVTQSTPPTATPTESSSTPTPERTPAPDDSGGVNGLGGNVLALGVTTREALGAGALVGGVYVLGALS</sequence>
<feature type="compositionally biased region" description="Low complexity" evidence="1">
    <location>
        <begin position="605"/>
        <end position="629"/>
    </location>
</feature>
<feature type="region of interest" description="Disordered" evidence="1">
    <location>
        <begin position="1"/>
        <end position="25"/>
    </location>
</feature>
<comment type="caution">
    <text evidence="2">The sequence shown here is derived from an EMBL/GenBank/DDBJ whole genome shotgun (WGS) entry which is preliminary data.</text>
</comment>
<keyword evidence="3" id="KW-1185">Reference proteome</keyword>
<dbReference type="EMBL" id="JBHUDJ010000003">
    <property type="protein sequence ID" value="MFD1586855.1"/>
    <property type="molecule type" value="Genomic_DNA"/>
</dbReference>
<reference evidence="2 3" key="1">
    <citation type="journal article" date="2019" name="Int. J. Syst. Evol. Microbiol.">
        <title>The Global Catalogue of Microorganisms (GCM) 10K type strain sequencing project: providing services to taxonomists for standard genome sequencing and annotation.</title>
        <authorList>
            <consortium name="The Broad Institute Genomics Platform"/>
            <consortium name="The Broad Institute Genome Sequencing Center for Infectious Disease"/>
            <person name="Wu L."/>
            <person name="Ma J."/>
        </authorList>
    </citation>
    <scope>NUCLEOTIDE SEQUENCE [LARGE SCALE GENOMIC DNA]</scope>
    <source>
        <strain evidence="2 3">CGMCC 1.12125</strain>
    </source>
</reference>
<name>A0ABD6CBE5_9EURY</name>
<evidence type="ECO:0000256" key="1">
    <source>
        <dbReference type="SAM" id="MobiDB-lite"/>
    </source>
</evidence>
<dbReference type="RefSeq" id="WP_247375877.1">
    <property type="nucleotide sequence ID" value="NZ_JALLGV010000001.1"/>
</dbReference>
<feature type="region of interest" description="Disordered" evidence="1">
    <location>
        <begin position="587"/>
        <end position="639"/>
    </location>
</feature>
<protein>
    <submittedName>
        <fullName evidence="2">BGTF surface domain-containing protein</fullName>
    </submittedName>
</protein>
<organism evidence="2 3">
    <name type="scientific">Halorientalis brevis</name>
    <dbReference type="NCBI Taxonomy" id="1126241"/>
    <lineage>
        <taxon>Archaea</taxon>
        <taxon>Methanobacteriati</taxon>
        <taxon>Methanobacteriota</taxon>
        <taxon>Stenosarchaea group</taxon>
        <taxon>Halobacteria</taxon>
        <taxon>Halobacteriales</taxon>
        <taxon>Haloarculaceae</taxon>
        <taxon>Halorientalis</taxon>
    </lineage>
</organism>
<evidence type="ECO:0000313" key="3">
    <source>
        <dbReference type="Proteomes" id="UP001597119"/>
    </source>
</evidence>
<dbReference type="NCBIfam" id="NF045517">
    <property type="entry name" value="halo_surf_dom"/>
    <property type="match status" value="1"/>
</dbReference>